<dbReference type="AlphaFoldDB" id="A0A914ULA9"/>
<dbReference type="InterPro" id="IPR029021">
    <property type="entry name" value="Prot-tyrosine_phosphatase-like"/>
</dbReference>
<name>A0A914ULA9_9BILA</name>
<reference evidence="8" key="1">
    <citation type="submission" date="2022-11" db="UniProtKB">
        <authorList>
            <consortium name="WormBaseParasite"/>
        </authorList>
    </citation>
    <scope>IDENTIFICATION</scope>
</reference>
<dbReference type="GO" id="GO:0004721">
    <property type="term" value="F:phosphoprotein phosphatase activity"/>
    <property type="evidence" value="ECO:0007669"/>
    <property type="project" value="UniProtKB-KW"/>
</dbReference>
<dbReference type="CDD" id="cd14514">
    <property type="entry name" value="DUSP14-like"/>
    <property type="match status" value="1"/>
</dbReference>
<keyword evidence="2" id="KW-0378">Hydrolase</keyword>
<sequence>MPSFKVNPQYAAISEVVPGLYISGVSALNQTEMLRHRITLVINATSEVPNLRSLGDVHRVKLWLEDTDQSHIYPHLETVPDQIEMVIRDGGRVLVHCVAGVSRSASLCLAYLTKYRCKSLRDAYHLLSSTRPMVRPNLGFWRQLIAYEQDLKCGRSSVRIIRDDAQPDRLLPDVYLKMAVSERPPSPDDMENQSPLKRECRERENSGPKPKFVPVLEPLVELAEAAG</sequence>
<evidence type="ECO:0000313" key="8">
    <source>
        <dbReference type="WBParaSite" id="PSAMB.scaffold1073size36369.g10778.t1"/>
    </source>
</evidence>
<keyword evidence="7" id="KW-1185">Reference proteome</keyword>
<dbReference type="Proteomes" id="UP000887566">
    <property type="component" value="Unplaced"/>
</dbReference>
<dbReference type="InterPro" id="IPR000340">
    <property type="entry name" value="Dual-sp_phosphatase_cat-dom"/>
</dbReference>
<evidence type="ECO:0000259" key="6">
    <source>
        <dbReference type="PROSITE" id="PS50056"/>
    </source>
</evidence>
<dbReference type="InterPro" id="IPR016130">
    <property type="entry name" value="Tyr_Pase_AS"/>
</dbReference>
<feature type="domain" description="Tyrosine-protein phosphatase" evidence="5">
    <location>
        <begin position="12"/>
        <end position="153"/>
    </location>
</feature>
<dbReference type="InterPro" id="IPR000387">
    <property type="entry name" value="Tyr_Pase_dom"/>
</dbReference>
<dbReference type="SMART" id="SM00195">
    <property type="entry name" value="DSPc"/>
    <property type="match status" value="1"/>
</dbReference>
<evidence type="ECO:0000256" key="4">
    <source>
        <dbReference type="SAM" id="MobiDB-lite"/>
    </source>
</evidence>
<evidence type="ECO:0000256" key="2">
    <source>
        <dbReference type="ARBA" id="ARBA00022801"/>
    </source>
</evidence>
<dbReference type="PROSITE" id="PS50056">
    <property type="entry name" value="TYR_PHOSPHATASE_2"/>
    <property type="match status" value="1"/>
</dbReference>
<evidence type="ECO:0000313" key="7">
    <source>
        <dbReference type="Proteomes" id="UP000887566"/>
    </source>
</evidence>
<dbReference type="SUPFAM" id="SSF52799">
    <property type="entry name" value="(Phosphotyrosine protein) phosphatases II"/>
    <property type="match status" value="1"/>
</dbReference>
<organism evidence="7 8">
    <name type="scientific">Plectus sambesii</name>
    <dbReference type="NCBI Taxonomy" id="2011161"/>
    <lineage>
        <taxon>Eukaryota</taxon>
        <taxon>Metazoa</taxon>
        <taxon>Ecdysozoa</taxon>
        <taxon>Nematoda</taxon>
        <taxon>Chromadorea</taxon>
        <taxon>Plectida</taxon>
        <taxon>Plectina</taxon>
        <taxon>Plectoidea</taxon>
        <taxon>Plectidae</taxon>
        <taxon>Plectus</taxon>
    </lineage>
</organism>
<comment type="similarity">
    <text evidence="1">Belongs to the protein-tyrosine phosphatase family. Non-receptor class dual specificity subfamily.</text>
</comment>
<evidence type="ECO:0000259" key="5">
    <source>
        <dbReference type="PROSITE" id="PS50054"/>
    </source>
</evidence>
<feature type="domain" description="Tyrosine specific protein phosphatases" evidence="6">
    <location>
        <begin position="77"/>
        <end position="132"/>
    </location>
</feature>
<feature type="compositionally biased region" description="Basic and acidic residues" evidence="4">
    <location>
        <begin position="196"/>
        <end position="206"/>
    </location>
</feature>
<evidence type="ECO:0000256" key="3">
    <source>
        <dbReference type="ARBA" id="ARBA00022912"/>
    </source>
</evidence>
<dbReference type="InterPro" id="IPR020422">
    <property type="entry name" value="TYR_PHOSPHATASE_DUAL_dom"/>
</dbReference>
<protein>
    <submittedName>
        <fullName evidence="8">Protein-tyrosine-phosphatase</fullName>
    </submittedName>
</protein>
<dbReference type="PANTHER" id="PTHR45961">
    <property type="entry name" value="IP21249P"/>
    <property type="match status" value="1"/>
</dbReference>
<dbReference type="Gene3D" id="3.90.190.10">
    <property type="entry name" value="Protein tyrosine phosphatase superfamily"/>
    <property type="match status" value="1"/>
</dbReference>
<feature type="region of interest" description="Disordered" evidence="4">
    <location>
        <begin position="181"/>
        <end position="212"/>
    </location>
</feature>
<dbReference type="PANTHER" id="PTHR45961:SF9">
    <property type="entry name" value="DUAL SPECIFICITY PROTEIN PHOSPHATASE 14"/>
    <property type="match status" value="1"/>
</dbReference>
<keyword evidence="3" id="KW-0904">Protein phosphatase</keyword>
<dbReference type="PROSITE" id="PS00383">
    <property type="entry name" value="TYR_PHOSPHATASE_1"/>
    <property type="match status" value="1"/>
</dbReference>
<evidence type="ECO:0000256" key="1">
    <source>
        <dbReference type="ARBA" id="ARBA00008601"/>
    </source>
</evidence>
<dbReference type="InterPro" id="IPR052103">
    <property type="entry name" value="Dual_spec_Phospatases"/>
</dbReference>
<dbReference type="Pfam" id="PF00782">
    <property type="entry name" value="DSPc"/>
    <property type="match status" value="1"/>
</dbReference>
<dbReference type="PROSITE" id="PS50054">
    <property type="entry name" value="TYR_PHOSPHATASE_DUAL"/>
    <property type="match status" value="1"/>
</dbReference>
<dbReference type="GO" id="GO:0005737">
    <property type="term" value="C:cytoplasm"/>
    <property type="evidence" value="ECO:0007669"/>
    <property type="project" value="TreeGrafter"/>
</dbReference>
<accession>A0A914ULA9</accession>
<proteinExistence type="inferred from homology"/>
<dbReference type="WBParaSite" id="PSAMB.scaffold1073size36369.g10778.t1">
    <property type="protein sequence ID" value="PSAMB.scaffold1073size36369.g10778.t1"/>
    <property type="gene ID" value="PSAMB.scaffold1073size36369.g10778"/>
</dbReference>